<reference evidence="1" key="1">
    <citation type="journal article" date="2014" name="Front. Microbiol.">
        <title>High frequency of phylogenetically diverse reductive dehalogenase-homologous genes in deep subseafloor sedimentary metagenomes.</title>
        <authorList>
            <person name="Kawai M."/>
            <person name="Futagami T."/>
            <person name="Toyoda A."/>
            <person name="Takaki Y."/>
            <person name="Nishi S."/>
            <person name="Hori S."/>
            <person name="Arai W."/>
            <person name="Tsubouchi T."/>
            <person name="Morono Y."/>
            <person name="Uchiyama I."/>
            <person name="Ito T."/>
            <person name="Fujiyama A."/>
            <person name="Inagaki F."/>
            <person name="Takami H."/>
        </authorList>
    </citation>
    <scope>NUCLEOTIDE SEQUENCE</scope>
    <source>
        <strain evidence="1">Expedition CK06-06</strain>
    </source>
</reference>
<proteinExistence type="predicted"/>
<name>X1UDC8_9ZZZZ</name>
<organism evidence="1">
    <name type="scientific">marine sediment metagenome</name>
    <dbReference type="NCBI Taxonomy" id="412755"/>
    <lineage>
        <taxon>unclassified sequences</taxon>
        <taxon>metagenomes</taxon>
        <taxon>ecological metagenomes</taxon>
    </lineage>
</organism>
<protein>
    <submittedName>
        <fullName evidence="1">Uncharacterized protein</fullName>
    </submittedName>
</protein>
<feature type="non-terminal residue" evidence="1">
    <location>
        <position position="1"/>
    </location>
</feature>
<evidence type="ECO:0000313" key="1">
    <source>
        <dbReference type="EMBL" id="GAJ01572.1"/>
    </source>
</evidence>
<accession>X1UDC8</accession>
<dbReference type="AlphaFoldDB" id="X1UDC8"/>
<sequence length="39" mass="4471">SFTPEVKVIAKAASIWRQTEKDGYVLAEKGLKFLKEIFE</sequence>
<dbReference type="EMBL" id="BARW01017386">
    <property type="protein sequence ID" value="GAJ01572.1"/>
    <property type="molecule type" value="Genomic_DNA"/>
</dbReference>
<gene>
    <name evidence="1" type="ORF">S12H4_30053</name>
</gene>
<comment type="caution">
    <text evidence="1">The sequence shown here is derived from an EMBL/GenBank/DDBJ whole genome shotgun (WGS) entry which is preliminary data.</text>
</comment>